<comment type="caution">
    <text evidence="2">The sequence shown here is derived from an EMBL/GenBank/DDBJ whole genome shotgun (WGS) entry which is preliminary data.</text>
</comment>
<feature type="compositionally biased region" description="Polar residues" evidence="1">
    <location>
        <begin position="48"/>
        <end position="59"/>
    </location>
</feature>
<proteinExistence type="predicted"/>
<feature type="compositionally biased region" description="Polar residues" evidence="1">
    <location>
        <begin position="1"/>
        <end position="11"/>
    </location>
</feature>
<gene>
    <name evidence="2" type="ORF">EVAR_7135_1</name>
</gene>
<evidence type="ECO:0000313" key="3">
    <source>
        <dbReference type="Proteomes" id="UP000299102"/>
    </source>
</evidence>
<sequence>MKNTPSENACTYTPIAPSSRRKESRIRFHKSGPTVEPCHICAPHLRRTTSYSNSKTVTSAPHPRSDPHRRHHFESLVHRIEVDNKTTASPLFDVKKKRTYRKSIIGFVMIAAREEPNHAYTICS</sequence>
<reference evidence="2 3" key="1">
    <citation type="journal article" date="2019" name="Commun. Biol.">
        <title>The bagworm genome reveals a unique fibroin gene that provides high tensile strength.</title>
        <authorList>
            <person name="Kono N."/>
            <person name="Nakamura H."/>
            <person name="Ohtoshi R."/>
            <person name="Tomita M."/>
            <person name="Numata K."/>
            <person name="Arakawa K."/>
        </authorList>
    </citation>
    <scope>NUCLEOTIDE SEQUENCE [LARGE SCALE GENOMIC DNA]</scope>
</reference>
<dbReference type="Proteomes" id="UP000299102">
    <property type="component" value="Unassembled WGS sequence"/>
</dbReference>
<feature type="region of interest" description="Disordered" evidence="1">
    <location>
        <begin position="1"/>
        <end position="25"/>
    </location>
</feature>
<evidence type="ECO:0000256" key="1">
    <source>
        <dbReference type="SAM" id="MobiDB-lite"/>
    </source>
</evidence>
<dbReference type="EMBL" id="BGZK01000134">
    <property type="protein sequence ID" value="GBP21922.1"/>
    <property type="molecule type" value="Genomic_DNA"/>
</dbReference>
<accession>A0A4C1U6C3</accession>
<protein>
    <submittedName>
        <fullName evidence="2">Uncharacterized protein</fullName>
    </submittedName>
</protein>
<keyword evidence="3" id="KW-1185">Reference proteome</keyword>
<feature type="region of interest" description="Disordered" evidence="1">
    <location>
        <begin position="47"/>
        <end position="70"/>
    </location>
</feature>
<dbReference type="AlphaFoldDB" id="A0A4C1U6C3"/>
<evidence type="ECO:0000313" key="2">
    <source>
        <dbReference type="EMBL" id="GBP21922.1"/>
    </source>
</evidence>
<name>A0A4C1U6C3_EUMVA</name>
<organism evidence="2 3">
    <name type="scientific">Eumeta variegata</name>
    <name type="common">Bagworm moth</name>
    <name type="synonym">Eumeta japonica</name>
    <dbReference type="NCBI Taxonomy" id="151549"/>
    <lineage>
        <taxon>Eukaryota</taxon>
        <taxon>Metazoa</taxon>
        <taxon>Ecdysozoa</taxon>
        <taxon>Arthropoda</taxon>
        <taxon>Hexapoda</taxon>
        <taxon>Insecta</taxon>
        <taxon>Pterygota</taxon>
        <taxon>Neoptera</taxon>
        <taxon>Endopterygota</taxon>
        <taxon>Lepidoptera</taxon>
        <taxon>Glossata</taxon>
        <taxon>Ditrysia</taxon>
        <taxon>Tineoidea</taxon>
        <taxon>Psychidae</taxon>
        <taxon>Oiketicinae</taxon>
        <taxon>Eumeta</taxon>
    </lineage>
</organism>